<accession>A0A6C0ELH3</accession>
<reference evidence="1" key="1">
    <citation type="journal article" date="2020" name="Nature">
        <title>Giant virus diversity and host interactions through global metagenomics.</title>
        <authorList>
            <person name="Schulz F."/>
            <person name="Roux S."/>
            <person name="Paez-Espino D."/>
            <person name="Jungbluth S."/>
            <person name="Walsh D.A."/>
            <person name="Denef V.J."/>
            <person name="McMahon K.D."/>
            <person name="Konstantinidis K.T."/>
            <person name="Eloe-Fadrosh E.A."/>
            <person name="Kyrpides N.C."/>
            <person name="Woyke T."/>
        </authorList>
    </citation>
    <scope>NUCLEOTIDE SEQUENCE</scope>
    <source>
        <strain evidence="1">GVMAG-M-3300009068-24</strain>
    </source>
</reference>
<dbReference type="EMBL" id="MN738885">
    <property type="protein sequence ID" value="QHT29888.1"/>
    <property type="molecule type" value="Genomic_DNA"/>
</dbReference>
<evidence type="ECO:0000313" key="1">
    <source>
        <dbReference type="EMBL" id="QHT29888.1"/>
    </source>
</evidence>
<sequence>MSTGVSCRFDLRLLKEYGLSLNTRKRYFIVYCPMTWTIEAVYDDPADALKHYRMTLDDWHLTKDAGIKGFFPNLSVWKLLSHLHNHITDKDHASADSQQDVIEYTLNRISDKMQCYPDHAIAIRELKPT</sequence>
<organism evidence="1">
    <name type="scientific">viral metagenome</name>
    <dbReference type="NCBI Taxonomy" id="1070528"/>
    <lineage>
        <taxon>unclassified sequences</taxon>
        <taxon>metagenomes</taxon>
        <taxon>organismal metagenomes</taxon>
    </lineage>
</organism>
<protein>
    <submittedName>
        <fullName evidence="1">Uncharacterized protein</fullName>
    </submittedName>
</protein>
<dbReference type="AlphaFoldDB" id="A0A6C0ELH3"/>
<proteinExistence type="predicted"/>
<name>A0A6C0ELH3_9ZZZZ</name>